<protein>
    <recommendedName>
        <fullName evidence="5">DHHA2 domain-containing protein</fullName>
    </recommendedName>
</protein>
<dbReference type="PANTHER" id="PTHR12112:SF39">
    <property type="entry name" value="EG:152A3.5 PROTEIN (FBGN0003116_PN PROTEIN)"/>
    <property type="match status" value="1"/>
</dbReference>
<keyword evidence="3" id="KW-0378">Hydrolase</keyword>
<dbReference type="HOGENOM" id="CLU_019358_1_0_1"/>
<dbReference type="SMART" id="SM01131">
    <property type="entry name" value="DHHA2"/>
    <property type="match status" value="1"/>
</dbReference>
<accession>A0A0A1T560</accession>
<evidence type="ECO:0000256" key="4">
    <source>
        <dbReference type="ARBA" id="ARBA00023211"/>
    </source>
</evidence>
<dbReference type="Gene3D" id="3.90.1640.10">
    <property type="entry name" value="inorganic pyrophosphatase (n-terminal core)"/>
    <property type="match status" value="1"/>
</dbReference>
<dbReference type="GO" id="GO:0004309">
    <property type="term" value="F:exopolyphosphatase activity"/>
    <property type="evidence" value="ECO:0007669"/>
    <property type="project" value="TreeGrafter"/>
</dbReference>
<evidence type="ECO:0000256" key="2">
    <source>
        <dbReference type="ARBA" id="ARBA00022723"/>
    </source>
</evidence>
<dbReference type="GO" id="GO:0046872">
    <property type="term" value="F:metal ion binding"/>
    <property type="evidence" value="ECO:0007669"/>
    <property type="project" value="UniProtKB-KW"/>
</dbReference>
<name>A0A0A1T560_9HYPO</name>
<dbReference type="SUPFAM" id="SSF64182">
    <property type="entry name" value="DHH phosphoesterases"/>
    <property type="match status" value="1"/>
</dbReference>
<keyword evidence="4" id="KW-0464">Manganese</keyword>
<dbReference type="STRING" id="1531966.A0A0A1T560"/>
<evidence type="ECO:0000256" key="3">
    <source>
        <dbReference type="ARBA" id="ARBA00022801"/>
    </source>
</evidence>
<gene>
    <name evidence="6" type="ORF">VHEMI05772</name>
</gene>
<keyword evidence="7" id="KW-1185">Reference proteome</keyword>
<keyword evidence="2" id="KW-0479">Metal-binding</keyword>
<dbReference type="InterPro" id="IPR004097">
    <property type="entry name" value="DHHA2"/>
</dbReference>
<feature type="domain" description="DHHA2" evidence="5">
    <location>
        <begin position="232"/>
        <end position="382"/>
    </location>
</feature>
<dbReference type="OrthoDB" id="374045at2759"/>
<dbReference type="AlphaFoldDB" id="A0A0A1T560"/>
<evidence type="ECO:0000259" key="5">
    <source>
        <dbReference type="SMART" id="SM01131"/>
    </source>
</evidence>
<organism evidence="6 7">
    <name type="scientific">[Torrubiella] hemipterigena</name>
    <dbReference type="NCBI Taxonomy" id="1531966"/>
    <lineage>
        <taxon>Eukaryota</taxon>
        <taxon>Fungi</taxon>
        <taxon>Dikarya</taxon>
        <taxon>Ascomycota</taxon>
        <taxon>Pezizomycotina</taxon>
        <taxon>Sordariomycetes</taxon>
        <taxon>Hypocreomycetidae</taxon>
        <taxon>Hypocreales</taxon>
        <taxon>Clavicipitaceae</taxon>
        <taxon>Clavicipitaceae incertae sedis</taxon>
        <taxon>'Torrubiella' clade</taxon>
    </lineage>
</organism>
<comment type="cofactor">
    <cofactor evidence="1">
        <name>Mn(2+)</name>
        <dbReference type="ChEBI" id="CHEBI:29035"/>
    </cofactor>
</comment>
<evidence type="ECO:0000313" key="7">
    <source>
        <dbReference type="Proteomes" id="UP000039046"/>
    </source>
</evidence>
<dbReference type="InterPro" id="IPR038222">
    <property type="entry name" value="DHHA2_dom_sf"/>
</dbReference>
<dbReference type="Pfam" id="PF01368">
    <property type="entry name" value="DHH"/>
    <property type="match status" value="1"/>
</dbReference>
<dbReference type="Gene3D" id="3.10.310.20">
    <property type="entry name" value="DHHA2 domain"/>
    <property type="match status" value="1"/>
</dbReference>
<reference evidence="6 7" key="1">
    <citation type="journal article" date="2015" name="Genome Announc.">
        <title>Draft Genome Sequence and Gene Annotation of the Entomopathogenic Fungus Verticillium hemipterigenum.</title>
        <authorList>
            <person name="Horn F."/>
            <person name="Habel A."/>
            <person name="Scharf D.H."/>
            <person name="Dworschak J."/>
            <person name="Brakhage A.A."/>
            <person name="Guthke R."/>
            <person name="Hertweck C."/>
            <person name="Linde J."/>
        </authorList>
    </citation>
    <scope>NUCLEOTIDE SEQUENCE [LARGE SCALE GENOMIC DNA]</scope>
</reference>
<dbReference type="EMBL" id="CDHN01000003">
    <property type="protein sequence ID" value="CEJ89959.1"/>
    <property type="molecule type" value="Genomic_DNA"/>
</dbReference>
<dbReference type="InterPro" id="IPR038763">
    <property type="entry name" value="DHH_sf"/>
</dbReference>
<dbReference type="Proteomes" id="UP000039046">
    <property type="component" value="Unassembled WGS sequence"/>
</dbReference>
<dbReference type="Pfam" id="PF02833">
    <property type="entry name" value="DHHA2"/>
    <property type="match status" value="1"/>
</dbReference>
<evidence type="ECO:0000313" key="6">
    <source>
        <dbReference type="EMBL" id="CEJ89959.1"/>
    </source>
</evidence>
<evidence type="ECO:0000256" key="1">
    <source>
        <dbReference type="ARBA" id="ARBA00001936"/>
    </source>
</evidence>
<dbReference type="GO" id="GO:0005737">
    <property type="term" value="C:cytoplasm"/>
    <property type="evidence" value="ECO:0007669"/>
    <property type="project" value="InterPro"/>
</dbReference>
<sequence length="389" mass="43109">MGSQSTIKGFLTAARAALTAPASAKTRPLTLVIGNESADLDSLCSALLFAYLRSNIPKQPLHIPLCNLAREDLKLRTELYPVLRHTGLDYNDLLTLSDLPQIASDDQADWLLVDHNALTGSLAKYQNRVLGCIDHHIDEKAVRKEAEPRVIEHAGSCATLIIDHYRSAWDEMRKDAASKDENVKLAKIALAPILIDSDNLRSKEKMSEKDPIIAKLLEDVIADKDFDSATYYKEIDTVKHDISSLTIPEILRKDYKEWREGDIQLGISCAVQGMDYLVEKAGSADTLYKHLGEWAEKRSLDVASIMTTSSPNGVFQRNLLVWGVTPNGQAALAKFGDMFTDHLQLVQLDTGSLDRPGVSLAWNQKNLKASRKQVAPALREALKAVKEKL</sequence>
<dbReference type="InterPro" id="IPR001667">
    <property type="entry name" value="DDH_dom"/>
</dbReference>
<proteinExistence type="predicted"/>
<dbReference type="PANTHER" id="PTHR12112">
    <property type="entry name" value="BNIP - RELATED"/>
    <property type="match status" value="1"/>
</dbReference>